<dbReference type="Proteomes" id="UP000027586">
    <property type="component" value="Unassembled WGS sequence"/>
</dbReference>
<feature type="region of interest" description="Disordered" evidence="2">
    <location>
        <begin position="161"/>
        <end position="240"/>
    </location>
</feature>
<accession>A0A068SHW9</accession>
<dbReference type="AlphaFoldDB" id="A0A068SHW9"/>
<keyword evidence="1" id="KW-0175">Coiled coil</keyword>
<evidence type="ECO:0000313" key="4">
    <source>
        <dbReference type="Proteomes" id="UP000027586"/>
    </source>
</evidence>
<feature type="compositionally biased region" description="Low complexity" evidence="2">
    <location>
        <begin position="228"/>
        <end position="240"/>
    </location>
</feature>
<proteinExistence type="predicted"/>
<evidence type="ECO:0000256" key="2">
    <source>
        <dbReference type="SAM" id="MobiDB-lite"/>
    </source>
</evidence>
<dbReference type="EMBL" id="CBTN010000114">
    <property type="protein sequence ID" value="CDH60901.1"/>
    <property type="molecule type" value="Genomic_DNA"/>
</dbReference>
<comment type="caution">
    <text evidence="3">The sequence shown here is derived from an EMBL/GenBank/DDBJ whole genome shotgun (WGS) entry which is preliminary data.</text>
</comment>
<keyword evidence="4" id="KW-1185">Reference proteome</keyword>
<evidence type="ECO:0000313" key="3">
    <source>
        <dbReference type="EMBL" id="CDH60901.1"/>
    </source>
</evidence>
<protein>
    <submittedName>
        <fullName evidence="3">Uncharacterized protein</fullName>
    </submittedName>
</protein>
<dbReference type="OrthoDB" id="2248485at2759"/>
<dbReference type="VEuPathDB" id="FungiDB:LCOR_11678.1"/>
<organism evidence="3 4">
    <name type="scientific">Lichtheimia corymbifera JMRC:FSU:9682</name>
    <dbReference type="NCBI Taxonomy" id="1263082"/>
    <lineage>
        <taxon>Eukaryota</taxon>
        <taxon>Fungi</taxon>
        <taxon>Fungi incertae sedis</taxon>
        <taxon>Mucoromycota</taxon>
        <taxon>Mucoromycotina</taxon>
        <taxon>Mucoromycetes</taxon>
        <taxon>Mucorales</taxon>
        <taxon>Lichtheimiaceae</taxon>
        <taxon>Lichtheimia</taxon>
    </lineage>
</organism>
<evidence type="ECO:0000256" key="1">
    <source>
        <dbReference type="SAM" id="Coils"/>
    </source>
</evidence>
<sequence length="722" mass="82918">MAKNQEEPFDYFQDDDFLFDDNVFNAIDKQESIYLSTQQPPDPVHVQEERPNEVPTIEVTYRDPPQRTTDTLATTSYSLRADDTAGLQWQSGLGQVESSGLQEHQQREIEGLRFTVERLQLRLKEDQLINENLSRELTVLRSDKQFMEQELLSARLELQAKGREKDKRTSTFPSGSGFSLPSSSRRRSNLPSRQRSVTPSSSRATTPAPVIPQRSDRKRPAPQEPESPRSTSSSSFPINTSNVDVEIDRERYQFLRRLLSQEFVDMERENHAMIKSFDTHWSPSTITFLSSRFARRFIPDQNRRDVSSKLTVLATDISSCIAQHDPFNLQSAIQQLFGVLALYFSICVNDKTLDVLAQTIYTIHRLVSFYNEAIQYMLRDLQRAGQQAIYMKLIQCVDDFLQTLSIDDKRQRIPTDTLPDLNTVSYQDIKTWCAANRVDPCVLQSVSKPTVSRGTGEKAIIHIIDIYHHAFYYGSDIQSFHFLLREPSFLKLISPMTPLPILSRALDLLIRFTQDEDLSVFFTRTRLPNNEMWSVSDRLMGVINMSLRYESLYKEWYTVRIKSITLLKDTFATLSKSVREEWVHPDLLVQIGQTIFNDVWAIMDVGKPPYRPIPLDLSGRFIHVGLHLLNDMLSSFDGAMDASGKTHDALLKIYMKMLPTVSKQWPEKHPAGKELKRMHRLLRAMQGMMQTESASTTMGRLGDGSFSVLAVVVEDEPHNIER</sequence>
<reference evidence="3" key="1">
    <citation type="submission" date="2013-08" db="EMBL/GenBank/DDBJ databases">
        <title>Gene expansion shapes genome architecture in the human pathogen Lichtheimia corymbifera: an evolutionary genomics analysis in the ancient terrestrial Mucorales (Mucoromycotina).</title>
        <authorList>
            <person name="Schwartze V.U."/>
            <person name="Winter S."/>
            <person name="Shelest E."/>
            <person name="Marcet-Houben M."/>
            <person name="Horn F."/>
            <person name="Wehner S."/>
            <person name="Hoffmann K."/>
            <person name="Riege K."/>
            <person name="Sammeth M."/>
            <person name="Nowrousian M."/>
            <person name="Valiante V."/>
            <person name="Linde J."/>
            <person name="Jacobsen I.D."/>
            <person name="Marz M."/>
            <person name="Brakhage A.A."/>
            <person name="Gabaldon T."/>
            <person name="Bocker S."/>
            <person name="Voigt K."/>
        </authorList>
    </citation>
    <scope>NUCLEOTIDE SEQUENCE [LARGE SCALE GENOMIC DNA]</scope>
    <source>
        <strain evidence="3">FSU 9682</strain>
    </source>
</reference>
<feature type="coiled-coil region" evidence="1">
    <location>
        <begin position="116"/>
        <end position="150"/>
    </location>
</feature>
<gene>
    <name evidence="3" type="ORF">LCOR_11678.1</name>
</gene>
<name>A0A068SHW9_9FUNG</name>
<feature type="compositionally biased region" description="Low complexity" evidence="2">
    <location>
        <begin position="170"/>
        <end position="196"/>
    </location>
</feature>